<keyword evidence="15" id="KW-0961">Cell wall biogenesis/degradation</keyword>
<gene>
    <name evidence="21" type="ORF">MR241_07620</name>
</gene>
<keyword evidence="18" id="KW-1133">Transmembrane helix</keyword>
<dbReference type="EMBL" id="JALEMU010000123">
    <property type="protein sequence ID" value="MCI5756145.1"/>
    <property type="molecule type" value="Genomic_DNA"/>
</dbReference>
<dbReference type="InterPro" id="IPR001460">
    <property type="entry name" value="PCN-bd_Tpept"/>
</dbReference>
<evidence type="ECO:0000313" key="21">
    <source>
        <dbReference type="EMBL" id="MCI5756145.1"/>
    </source>
</evidence>
<dbReference type="Pfam" id="PF00905">
    <property type="entry name" value="Transpeptidase"/>
    <property type="match status" value="1"/>
</dbReference>
<dbReference type="Gene3D" id="3.40.710.10">
    <property type="entry name" value="DD-peptidase/beta-lactamase superfamily"/>
    <property type="match status" value="1"/>
</dbReference>
<dbReference type="PANTHER" id="PTHR32282:SF11">
    <property type="entry name" value="PENICILLIN-BINDING PROTEIN 1B"/>
    <property type="match status" value="1"/>
</dbReference>
<evidence type="ECO:0000256" key="6">
    <source>
        <dbReference type="ARBA" id="ARBA00022645"/>
    </source>
</evidence>
<evidence type="ECO:0000256" key="10">
    <source>
        <dbReference type="ARBA" id="ARBA00022801"/>
    </source>
</evidence>
<feature type="domain" description="Glycosyl transferase family 51" evidence="20">
    <location>
        <begin position="100"/>
        <end position="267"/>
    </location>
</feature>
<evidence type="ECO:0000256" key="3">
    <source>
        <dbReference type="ARBA" id="ARBA00007090"/>
    </source>
</evidence>
<dbReference type="GO" id="GO:0008955">
    <property type="term" value="F:peptidoglycan glycosyltransferase activity"/>
    <property type="evidence" value="ECO:0007669"/>
    <property type="project" value="UniProtKB-EC"/>
</dbReference>
<accession>A0AAE3FIN4</accession>
<keyword evidence="13 18" id="KW-0472">Membrane</keyword>
<keyword evidence="14" id="KW-0511">Multifunctional enzyme</keyword>
<evidence type="ECO:0000256" key="8">
    <source>
        <dbReference type="ARBA" id="ARBA00022676"/>
    </source>
</evidence>
<dbReference type="AlphaFoldDB" id="A0AAE3FIN4"/>
<dbReference type="InterPro" id="IPR001264">
    <property type="entry name" value="Glyco_trans_51"/>
</dbReference>
<evidence type="ECO:0000256" key="7">
    <source>
        <dbReference type="ARBA" id="ARBA00022670"/>
    </source>
</evidence>
<dbReference type="Proteomes" id="UP001139365">
    <property type="component" value="Unassembled WGS sequence"/>
</dbReference>
<evidence type="ECO:0000256" key="4">
    <source>
        <dbReference type="ARBA" id="ARBA00007739"/>
    </source>
</evidence>
<dbReference type="InterPro" id="IPR012338">
    <property type="entry name" value="Beta-lactam/transpept-like"/>
</dbReference>
<comment type="similarity">
    <text evidence="4">In the N-terminal section; belongs to the glycosyltransferase 51 family.</text>
</comment>
<comment type="subcellular location">
    <subcellularLocation>
        <location evidence="1">Cell membrane</location>
    </subcellularLocation>
</comment>
<sequence length="870" mass="96859">MGRKSGNINWSDELAVSVRLVGKAILRFFGWVLSIVMTLCLIGVITGVIVGGAFLLYAKDNIDTSVDDFADLIKDKDLTTRVGYLDADGKYVDLPSESLSAGEKRSWVKYSDFNEYIADAFVVIEDKRFEQHKGVDWLSTIKVTIQYFTGQGMRGASTITQQVIKNVTENDDVTIQRKAQEILKALNLEKKYDKTEILEMYLNSIYLSQGCYGVGAAAYTYFGKEVKDLTLIESAALACITQYPYYYDPIINPQHNAEKRNLVLKYMYDQGKITQDEFLSAYEKELVLKVSEDDDEDTSASVHSWYTDAAQQEAVRLLRDKFGYSARIAEKALLTGGYTIVTALDPDIQAIVEDYYENAEWEKHDNSPIQPNSSCVIIDHSNGNVVALVGSRGRKTINLGLNYATQTRRPSGSSIKPISVYGPGIEANAVTWGTVLDDVPINFGTETINPDTGEKVYSNKHGYPKNAPDRYLGLTTVHEGVRNSINTISWRSLERLGLDNSFDFLTNKLHLTTLIESQTMSNGLTFTDKAYAPLAMGEFTWGVVVKEMVAAYQIFANEGIFNDERIVLKILDNDGNVIVDNEKKSEVVISAQTATITTKLLQDVVATGTAYKITLKKNVDCAGKTGTSESNNDKWFIGYTPYYVCGVWFGYSMPRSLNKFNSVSSAPVLAWDAIMTKVMQKYVDAAKNGGEPLKKFVDAPGLVQVEYCIDSGKLPTDACRNDLRKITEPTKGNRIEKGWFKAGTEPTEYCDCHVMVEYDKVKKAVAMNGCPSENTIKVGMLNHLRVLPFNIQIADAQYTWQQVPDDYSYEGLTSSQPFYIKLLPAGFYTGYTKNGGYYNHACLTHIKTEPDPPVTEPVIPDPVIPVEPAA</sequence>
<evidence type="ECO:0000256" key="18">
    <source>
        <dbReference type="SAM" id="Phobius"/>
    </source>
</evidence>
<protein>
    <submittedName>
        <fullName evidence="21">Transglycosylase domain-containing protein</fullName>
    </submittedName>
</protein>
<dbReference type="PANTHER" id="PTHR32282">
    <property type="entry name" value="BINDING PROTEIN TRANSPEPTIDASE, PUTATIVE-RELATED"/>
    <property type="match status" value="1"/>
</dbReference>
<evidence type="ECO:0000259" key="20">
    <source>
        <dbReference type="Pfam" id="PF00912"/>
    </source>
</evidence>
<dbReference type="InterPro" id="IPR036950">
    <property type="entry name" value="PBP_transglycosylase"/>
</dbReference>
<comment type="caution">
    <text evidence="21">The sequence shown here is derived from an EMBL/GenBank/DDBJ whole genome shotgun (WGS) entry which is preliminary data.</text>
</comment>
<organism evidence="21 22">
    <name type="scientific">Candidatus Colimorpha enterica</name>
    <dbReference type="NCBI Taxonomy" id="3083063"/>
    <lineage>
        <taxon>Bacteria</taxon>
        <taxon>Pseudomonadati</taxon>
        <taxon>Bacteroidota</taxon>
        <taxon>Bacteroidia</taxon>
        <taxon>Bacteroidales</taxon>
        <taxon>Candidatus Colimorpha</taxon>
    </lineage>
</organism>
<evidence type="ECO:0000256" key="2">
    <source>
        <dbReference type="ARBA" id="ARBA00004752"/>
    </source>
</evidence>
<dbReference type="GO" id="GO:0009252">
    <property type="term" value="P:peptidoglycan biosynthetic process"/>
    <property type="evidence" value="ECO:0007669"/>
    <property type="project" value="UniProtKB-KW"/>
</dbReference>
<name>A0AAE3FIN4_9BACT</name>
<evidence type="ECO:0000256" key="15">
    <source>
        <dbReference type="ARBA" id="ARBA00023316"/>
    </source>
</evidence>
<evidence type="ECO:0000256" key="13">
    <source>
        <dbReference type="ARBA" id="ARBA00023136"/>
    </source>
</evidence>
<keyword evidence="12" id="KW-0573">Peptidoglycan synthesis</keyword>
<feature type="transmembrane region" description="Helical" evidence="18">
    <location>
        <begin position="28"/>
        <end position="57"/>
    </location>
</feature>
<evidence type="ECO:0000256" key="11">
    <source>
        <dbReference type="ARBA" id="ARBA00022960"/>
    </source>
</evidence>
<dbReference type="GO" id="GO:0008360">
    <property type="term" value="P:regulation of cell shape"/>
    <property type="evidence" value="ECO:0007669"/>
    <property type="project" value="UniProtKB-KW"/>
</dbReference>
<comment type="similarity">
    <text evidence="3">In the C-terminal section; belongs to the transpeptidase family.</text>
</comment>
<evidence type="ECO:0000313" key="22">
    <source>
        <dbReference type="Proteomes" id="UP001139365"/>
    </source>
</evidence>
<keyword evidence="8" id="KW-0328">Glycosyltransferase</keyword>
<dbReference type="GO" id="GO:0071555">
    <property type="term" value="P:cell wall organization"/>
    <property type="evidence" value="ECO:0007669"/>
    <property type="project" value="UniProtKB-KW"/>
</dbReference>
<keyword evidence="10" id="KW-0378">Hydrolase</keyword>
<dbReference type="SUPFAM" id="SSF56601">
    <property type="entry name" value="beta-lactamase/transpeptidase-like"/>
    <property type="match status" value="1"/>
</dbReference>
<evidence type="ECO:0000259" key="19">
    <source>
        <dbReference type="Pfam" id="PF00905"/>
    </source>
</evidence>
<proteinExistence type="inferred from homology"/>
<evidence type="ECO:0000256" key="5">
    <source>
        <dbReference type="ARBA" id="ARBA00022475"/>
    </source>
</evidence>
<keyword evidence="6" id="KW-0121">Carboxypeptidase</keyword>
<comment type="catalytic activity">
    <reaction evidence="17">
        <text>[GlcNAc-(1-&gt;4)-Mur2Ac(oyl-L-Ala-gamma-D-Glu-L-Lys-D-Ala-D-Ala)](n)-di-trans,octa-cis-undecaprenyl diphosphate + beta-D-GlcNAc-(1-&gt;4)-Mur2Ac(oyl-L-Ala-gamma-D-Glu-L-Lys-D-Ala-D-Ala)-di-trans,octa-cis-undecaprenyl diphosphate = [GlcNAc-(1-&gt;4)-Mur2Ac(oyl-L-Ala-gamma-D-Glu-L-Lys-D-Ala-D-Ala)](n+1)-di-trans,octa-cis-undecaprenyl diphosphate + di-trans,octa-cis-undecaprenyl diphosphate + H(+)</text>
        <dbReference type="Rhea" id="RHEA:23708"/>
        <dbReference type="Rhea" id="RHEA-COMP:9602"/>
        <dbReference type="Rhea" id="RHEA-COMP:9603"/>
        <dbReference type="ChEBI" id="CHEBI:15378"/>
        <dbReference type="ChEBI" id="CHEBI:58405"/>
        <dbReference type="ChEBI" id="CHEBI:60033"/>
        <dbReference type="ChEBI" id="CHEBI:78435"/>
        <dbReference type="EC" id="2.4.99.28"/>
    </reaction>
</comment>
<dbReference type="Pfam" id="PF00912">
    <property type="entry name" value="Transgly"/>
    <property type="match status" value="1"/>
</dbReference>
<evidence type="ECO:0000256" key="14">
    <source>
        <dbReference type="ARBA" id="ARBA00023268"/>
    </source>
</evidence>
<evidence type="ECO:0000256" key="9">
    <source>
        <dbReference type="ARBA" id="ARBA00022679"/>
    </source>
</evidence>
<dbReference type="GO" id="GO:0005886">
    <property type="term" value="C:plasma membrane"/>
    <property type="evidence" value="ECO:0007669"/>
    <property type="project" value="UniProtKB-SubCell"/>
</dbReference>
<dbReference type="GO" id="GO:0030288">
    <property type="term" value="C:outer membrane-bounded periplasmic space"/>
    <property type="evidence" value="ECO:0007669"/>
    <property type="project" value="TreeGrafter"/>
</dbReference>
<feature type="domain" description="Penicillin-binding protein transpeptidase" evidence="19">
    <location>
        <begin position="374"/>
        <end position="642"/>
    </location>
</feature>
<dbReference type="Gene3D" id="1.10.3810.10">
    <property type="entry name" value="Biosynthetic peptidoglycan transglycosylase-like"/>
    <property type="match status" value="1"/>
</dbReference>
<dbReference type="InterPro" id="IPR023346">
    <property type="entry name" value="Lysozyme-like_dom_sf"/>
</dbReference>
<keyword evidence="7" id="KW-0645">Protease</keyword>
<dbReference type="GO" id="GO:0006508">
    <property type="term" value="P:proteolysis"/>
    <property type="evidence" value="ECO:0007669"/>
    <property type="project" value="UniProtKB-KW"/>
</dbReference>
<dbReference type="InterPro" id="IPR050396">
    <property type="entry name" value="Glycosyltr_51/Transpeptidase"/>
</dbReference>
<evidence type="ECO:0000256" key="16">
    <source>
        <dbReference type="ARBA" id="ARBA00034000"/>
    </source>
</evidence>
<reference evidence="21 22" key="1">
    <citation type="submission" date="2022-03" db="EMBL/GenBank/DDBJ databases">
        <title>Metagenome-assembled genomes from swine fecal metagenomes.</title>
        <authorList>
            <person name="Holman D.B."/>
            <person name="Kommadath A."/>
        </authorList>
    </citation>
    <scope>NUCLEOTIDE SEQUENCE [LARGE SCALE GENOMIC DNA]</scope>
    <source>
        <strain evidence="21">SUG147</strain>
    </source>
</reference>
<evidence type="ECO:0000256" key="12">
    <source>
        <dbReference type="ARBA" id="ARBA00022984"/>
    </source>
</evidence>
<keyword evidence="18" id="KW-0812">Transmembrane</keyword>
<comment type="pathway">
    <text evidence="2">Cell wall biogenesis; peptidoglycan biosynthesis.</text>
</comment>
<keyword evidence="9" id="KW-0808">Transferase</keyword>
<dbReference type="GO" id="GO:0009002">
    <property type="term" value="F:serine-type D-Ala-D-Ala carboxypeptidase activity"/>
    <property type="evidence" value="ECO:0007669"/>
    <property type="project" value="UniProtKB-EC"/>
</dbReference>
<keyword evidence="11" id="KW-0133">Cell shape</keyword>
<evidence type="ECO:0000256" key="1">
    <source>
        <dbReference type="ARBA" id="ARBA00004236"/>
    </source>
</evidence>
<dbReference type="SUPFAM" id="SSF53955">
    <property type="entry name" value="Lysozyme-like"/>
    <property type="match status" value="1"/>
</dbReference>
<evidence type="ECO:0000256" key="17">
    <source>
        <dbReference type="ARBA" id="ARBA00049902"/>
    </source>
</evidence>
<comment type="catalytic activity">
    <reaction evidence="16">
        <text>Preferential cleavage: (Ac)2-L-Lys-D-Ala-|-D-Ala. Also transpeptidation of peptidyl-alanyl moieties that are N-acyl substituents of D-alanine.</text>
        <dbReference type="EC" id="3.4.16.4"/>
    </reaction>
</comment>
<keyword evidence="5" id="KW-1003">Cell membrane</keyword>
<dbReference type="GO" id="GO:0008658">
    <property type="term" value="F:penicillin binding"/>
    <property type="evidence" value="ECO:0007669"/>
    <property type="project" value="InterPro"/>
</dbReference>